<dbReference type="EMBL" id="SSOP01000034">
    <property type="protein sequence ID" value="KAB5593601.1"/>
    <property type="molecule type" value="Genomic_DNA"/>
</dbReference>
<dbReference type="CDD" id="cd09917">
    <property type="entry name" value="F-box_SF"/>
    <property type="match status" value="1"/>
</dbReference>
<dbReference type="Proteomes" id="UP000383932">
    <property type="component" value="Unassembled WGS sequence"/>
</dbReference>
<dbReference type="InterPro" id="IPR036047">
    <property type="entry name" value="F-box-like_dom_sf"/>
</dbReference>
<evidence type="ECO:0000313" key="3">
    <source>
        <dbReference type="Proteomes" id="UP000383932"/>
    </source>
</evidence>
<gene>
    <name evidence="2" type="ORF">CTheo_2990</name>
</gene>
<dbReference type="PROSITE" id="PS50181">
    <property type="entry name" value="FBOX"/>
    <property type="match status" value="1"/>
</dbReference>
<accession>A0A5N5QPY0</accession>
<feature type="domain" description="F-box" evidence="1">
    <location>
        <begin position="6"/>
        <end position="52"/>
    </location>
</feature>
<keyword evidence="3" id="KW-1185">Reference proteome</keyword>
<name>A0A5N5QPY0_9AGAM</name>
<reference evidence="2 3" key="1">
    <citation type="journal article" date="2019" name="Fungal Biol. Biotechnol.">
        <title>Draft genome sequence of fastidious pathogen Ceratobasidium theobromae, which causes vascular-streak dieback in Theobroma cacao.</title>
        <authorList>
            <person name="Ali S.S."/>
            <person name="Asman A."/>
            <person name="Shao J."/>
            <person name="Firmansyah A.P."/>
            <person name="Susilo A.W."/>
            <person name="Rosmana A."/>
            <person name="McMahon P."/>
            <person name="Junaid M."/>
            <person name="Guest D."/>
            <person name="Kheng T.Y."/>
            <person name="Meinhardt L.W."/>
            <person name="Bailey B.A."/>
        </authorList>
    </citation>
    <scope>NUCLEOTIDE SEQUENCE [LARGE SCALE GENOMIC DNA]</scope>
    <source>
        <strain evidence="2 3">CT2</strain>
    </source>
</reference>
<dbReference type="OrthoDB" id="2745718at2759"/>
<protein>
    <submittedName>
        <fullName evidence="2">F-box-like domain containing protein</fullName>
    </submittedName>
</protein>
<organism evidence="2 3">
    <name type="scientific">Ceratobasidium theobromae</name>
    <dbReference type="NCBI Taxonomy" id="1582974"/>
    <lineage>
        <taxon>Eukaryota</taxon>
        <taxon>Fungi</taxon>
        <taxon>Dikarya</taxon>
        <taxon>Basidiomycota</taxon>
        <taxon>Agaricomycotina</taxon>
        <taxon>Agaricomycetes</taxon>
        <taxon>Cantharellales</taxon>
        <taxon>Ceratobasidiaceae</taxon>
        <taxon>Ceratobasidium</taxon>
    </lineage>
</organism>
<dbReference type="AlphaFoldDB" id="A0A5N5QPY0"/>
<evidence type="ECO:0000259" key="1">
    <source>
        <dbReference type="PROSITE" id="PS50181"/>
    </source>
</evidence>
<comment type="caution">
    <text evidence="2">The sequence shown here is derived from an EMBL/GenBank/DDBJ whole genome shotgun (WGS) entry which is preliminary data.</text>
</comment>
<sequence>MYSKTPVSLSDIPTEVIIRILHFCTFKTILRFSVACRRGRMIVARSASLQLHIELEANGLEIVGKSPNVDVTQLSILVGLKRYHDAWLDFDIGPPVEQVVSKQRILLWELREGAFVKAFASTRPRVADSIQVIPLVSPELPTPIKFQDPFHEFTLDLGQQLIALVAVDLARPTCARINFCSLITGAPHSLAQQPSFTVELDFPIQHEGHSSIALEIMEDFLVIQLARIKAWSYEVLVWNWKTTSLINRISSQTGICNFALIDRQHLILYTAYSDGGPTLRSVALLVYNDITSPRSDNCTPPDAHFIIPNYPTLGCNFMFKFPKIHSSMSALPPALGLRSDPIPGRTVYSGSSTFACLSVGVLGLILPLSYNGYTEPQDLSYRIFVSTSHLLEYMEQHTSRGATELPWNEWGERSTRWFNDEKVDWISWISGSRYLRCSPGSTFGTEILSICDFSTPTVQRHSDRKTNSYLNLPHASSEALRGRGATPESRWSAALRSLSSGCDLARRLVSENSVFVDIVEGSVPSIITMGFENPVISRLPYRSVTRPSPVSARVAWLIEGNHIVGTGVRFWGSLNDNSQTSHANWVLAFSHILNK</sequence>
<dbReference type="InterPro" id="IPR001810">
    <property type="entry name" value="F-box_dom"/>
</dbReference>
<evidence type="ECO:0000313" key="2">
    <source>
        <dbReference type="EMBL" id="KAB5593601.1"/>
    </source>
</evidence>
<proteinExistence type="predicted"/>
<dbReference type="SUPFAM" id="SSF81383">
    <property type="entry name" value="F-box domain"/>
    <property type="match status" value="1"/>
</dbReference>